<dbReference type="AlphaFoldDB" id="A0AAW1QAD1"/>
<evidence type="ECO:0000313" key="3">
    <source>
        <dbReference type="Proteomes" id="UP001445335"/>
    </source>
</evidence>
<dbReference type="Proteomes" id="UP001445335">
    <property type="component" value="Unassembled WGS sequence"/>
</dbReference>
<keyword evidence="3" id="KW-1185">Reference proteome</keyword>
<feature type="region of interest" description="Disordered" evidence="1">
    <location>
        <begin position="225"/>
        <end position="254"/>
    </location>
</feature>
<protein>
    <submittedName>
        <fullName evidence="2">Uncharacterized protein</fullName>
    </submittedName>
</protein>
<organism evidence="2 3">
    <name type="scientific">Elliptochloris bilobata</name>
    <dbReference type="NCBI Taxonomy" id="381761"/>
    <lineage>
        <taxon>Eukaryota</taxon>
        <taxon>Viridiplantae</taxon>
        <taxon>Chlorophyta</taxon>
        <taxon>core chlorophytes</taxon>
        <taxon>Trebouxiophyceae</taxon>
        <taxon>Trebouxiophyceae incertae sedis</taxon>
        <taxon>Elliptochloris clade</taxon>
        <taxon>Elliptochloris</taxon>
    </lineage>
</organism>
<gene>
    <name evidence="2" type="ORF">WJX81_000195</name>
</gene>
<reference evidence="2 3" key="1">
    <citation type="journal article" date="2024" name="Nat. Commun.">
        <title>Phylogenomics reveals the evolutionary origins of lichenization in chlorophyte algae.</title>
        <authorList>
            <person name="Puginier C."/>
            <person name="Libourel C."/>
            <person name="Otte J."/>
            <person name="Skaloud P."/>
            <person name="Haon M."/>
            <person name="Grisel S."/>
            <person name="Petersen M."/>
            <person name="Berrin J.G."/>
            <person name="Delaux P.M."/>
            <person name="Dal Grande F."/>
            <person name="Keller J."/>
        </authorList>
    </citation>
    <scope>NUCLEOTIDE SEQUENCE [LARGE SCALE GENOMIC DNA]</scope>
    <source>
        <strain evidence="2 3">SAG 245.80</strain>
    </source>
</reference>
<feature type="compositionally biased region" description="Low complexity" evidence="1">
    <location>
        <begin position="689"/>
        <end position="703"/>
    </location>
</feature>
<comment type="caution">
    <text evidence="2">The sequence shown here is derived from an EMBL/GenBank/DDBJ whole genome shotgun (WGS) entry which is preliminary data.</text>
</comment>
<name>A0AAW1QAD1_9CHLO</name>
<feature type="compositionally biased region" description="Polar residues" evidence="1">
    <location>
        <begin position="618"/>
        <end position="627"/>
    </location>
</feature>
<dbReference type="EMBL" id="JALJOU010000128">
    <property type="protein sequence ID" value="KAK9819159.1"/>
    <property type="molecule type" value="Genomic_DNA"/>
</dbReference>
<accession>A0AAW1QAD1</accession>
<proteinExistence type="predicted"/>
<feature type="region of interest" description="Disordered" evidence="1">
    <location>
        <begin position="1"/>
        <end position="50"/>
    </location>
</feature>
<evidence type="ECO:0000256" key="1">
    <source>
        <dbReference type="SAM" id="MobiDB-lite"/>
    </source>
</evidence>
<sequence>MEDRAAGVVQDRVTTVSGRGDAKSQGPVRLACSPPPGHASEVTDESEGACPAHSSAMEFAARQAASSVQQSAHDTATVVRAGGSALASLASLDASAAQLPGGGSGSVQPVGRKRDLDALASQPANPAKRHHAALDAADSIASPPGLAPVANEGEPILAPAVPPQAQQLAATQQQQVESRLPQQIQLVMQRSSRAFQDTVPMRVATKASSSYRVYSNAFMEGRQHYDESSPAFSRSQTAEGAPRQGASGRQQGAGAGLGRFSVPISLWQTFMQAQAQDPGAAGTIKALRDELLRRKGLAGGAAAQLPGDELRALESTLAQARASSGGGALQDELAAALLRSYAGCLASLPDGDRLASAGPQESANTAYILRTLQARPHASRLQRASKEGARHSLPQWAALAVPGLADPQQVLAQLASLPPVQSGALLQQLLAAPALLAQAMPASQEAGGSAGQRAAPAAAQQQQQVAAHTQQAMFQQAHAAAQAAAFAAAAQAAHSSPQAAPLRAGRKPLARSDAAAAAEAAAIMRGSVGTRSGPARGGRSRGRGMAPVNPFQGHMANWAGRAPRAAALAEPAEPAACEEADRSDGCGAAEATDMLAAKTLLCLTSVEPEALTPRTGAPASSSETLSEGPSDLPQRAASPAHPPNRQPLSAGARGSSGGARRGGSGRGGGLARQASGSGRHPVLGLLVPSGRRSSVRSGDNSDSADQPGLRDHDDDSDYAPPTSAAPPRRRVAVHRQPGLAHTPAAVAIRPMSLAAPLLFWGVSQGHFKTPCARP</sequence>
<feature type="compositionally biased region" description="Gly residues" evidence="1">
    <location>
        <begin position="654"/>
        <end position="670"/>
    </location>
</feature>
<evidence type="ECO:0000313" key="2">
    <source>
        <dbReference type="EMBL" id="KAK9819159.1"/>
    </source>
</evidence>
<feature type="compositionally biased region" description="Low complexity" evidence="1">
    <location>
        <begin position="240"/>
        <end position="250"/>
    </location>
</feature>
<feature type="region of interest" description="Disordered" evidence="1">
    <location>
        <begin position="611"/>
        <end position="731"/>
    </location>
</feature>